<dbReference type="EMBL" id="HBIW01013360">
    <property type="protein sequence ID" value="CAE0696033.1"/>
    <property type="molecule type" value="Transcribed_RNA"/>
</dbReference>
<reference evidence="5" key="1">
    <citation type="submission" date="2021-01" db="EMBL/GenBank/DDBJ databases">
        <authorList>
            <person name="Corre E."/>
            <person name="Pelletier E."/>
            <person name="Niang G."/>
            <person name="Scheremetjew M."/>
            <person name="Finn R."/>
            <person name="Kale V."/>
            <person name="Holt S."/>
            <person name="Cochrane G."/>
            <person name="Meng A."/>
            <person name="Brown T."/>
            <person name="Cohen L."/>
        </authorList>
    </citation>
    <scope>NUCLEOTIDE SEQUENCE</scope>
    <source>
        <strain evidence="5">CCMP1756</strain>
    </source>
</reference>
<dbReference type="InterPro" id="IPR055439">
    <property type="entry name" value="Beta-prop_EML_1st"/>
</dbReference>
<keyword evidence="1 3" id="KW-0853">WD repeat</keyword>
<dbReference type="InterPro" id="IPR055442">
    <property type="entry name" value="Beta-prop_EML-like_2nd"/>
</dbReference>
<proteinExistence type="predicted"/>
<evidence type="ECO:0000256" key="1">
    <source>
        <dbReference type="ARBA" id="ARBA00022574"/>
    </source>
</evidence>
<dbReference type="Pfam" id="PF03451">
    <property type="entry name" value="HELP"/>
    <property type="match status" value="1"/>
</dbReference>
<evidence type="ECO:0000256" key="3">
    <source>
        <dbReference type="PROSITE-ProRule" id="PRU00221"/>
    </source>
</evidence>
<dbReference type="Gene3D" id="1.10.238.10">
    <property type="entry name" value="EF-hand"/>
    <property type="match status" value="1"/>
</dbReference>
<dbReference type="InterPro" id="IPR001680">
    <property type="entry name" value="WD40_rpt"/>
</dbReference>
<dbReference type="SMART" id="SM00320">
    <property type="entry name" value="WD40"/>
    <property type="match status" value="23"/>
</dbReference>
<dbReference type="InterPro" id="IPR015943">
    <property type="entry name" value="WD40/YVTN_repeat-like_dom_sf"/>
</dbReference>
<dbReference type="Pfam" id="PF00400">
    <property type="entry name" value="WD40"/>
    <property type="match status" value="1"/>
</dbReference>
<name>A0A7S3ZWD9_9STRA</name>
<dbReference type="InterPro" id="IPR011992">
    <property type="entry name" value="EF-hand-dom_pair"/>
</dbReference>
<evidence type="ECO:0000256" key="2">
    <source>
        <dbReference type="ARBA" id="ARBA00022737"/>
    </source>
</evidence>
<protein>
    <recommendedName>
        <fullName evidence="4">EF-hand domain-containing protein</fullName>
    </recommendedName>
</protein>
<organism evidence="5">
    <name type="scientific">Pelagomonas calceolata</name>
    <dbReference type="NCBI Taxonomy" id="35677"/>
    <lineage>
        <taxon>Eukaryota</taxon>
        <taxon>Sar</taxon>
        <taxon>Stramenopiles</taxon>
        <taxon>Ochrophyta</taxon>
        <taxon>Pelagophyceae</taxon>
        <taxon>Pelagomonadales</taxon>
        <taxon>Pelagomonadaceae</taxon>
        <taxon>Pelagomonas</taxon>
    </lineage>
</organism>
<accession>A0A7S3ZWD9</accession>
<dbReference type="InterPro" id="IPR036322">
    <property type="entry name" value="WD40_repeat_dom_sf"/>
</dbReference>
<feature type="domain" description="EF-hand" evidence="4">
    <location>
        <begin position="109"/>
        <end position="144"/>
    </location>
</feature>
<dbReference type="PANTHER" id="PTHR13720">
    <property type="entry name" value="WD-40 REPEAT PROTEIN"/>
    <property type="match status" value="1"/>
</dbReference>
<dbReference type="GO" id="GO:0008017">
    <property type="term" value="F:microtubule binding"/>
    <property type="evidence" value="ECO:0007669"/>
    <property type="project" value="TreeGrafter"/>
</dbReference>
<dbReference type="PROSITE" id="PS50222">
    <property type="entry name" value="EF_HAND_2"/>
    <property type="match status" value="1"/>
</dbReference>
<dbReference type="PANTHER" id="PTHR13720:SF33">
    <property type="entry name" value="HELP DOMAIN-CONTAINING PROTEIN"/>
    <property type="match status" value="1"/>
</dbReference>
<evidence type="ECO:0000259" key="4">
    <source>
        <dbReference type="PROSITE" id="PS50222"/>
    </source>
</evidence>
<keyword evidence="2" id="KW-0677">Repeat</keyword>
<dbReference type="Pfam" id="PF23414">
    <property type="entry name" value="Beta-prop_EML_2"/>
    <property type="match status" value="3"/>
</dbReference>
<evidence type="ECO:0000313" key="5">
    <source>
        <dbReference type="EMBL" id="CAE0696033.1"/>
    </source>
</evidence>
<dbReference type="InterPro" id="IPR005108">
    <property type="entry name" value="HELP"/>
</dbReference>
<dbReference type="SUPFAM" id="SSF50978">
    <property type="entry name" value="WD40 repeat-like"/>
    <property type="match status" value="6"/>
</dbReference>
<dbReference type="InterPro" id="IPR050630">
    <property type="entry name" value="WD_repeat_EMAP"/>
</dbReference>
<dbReference type="Pfam" id="PF23409">
    <property type="entry name" value="Beta-prop_EML"/>
    <property type="match status" value="1"/>
</dbReference>
<feature type="repeat" description="WD" evidence="3">
    <location>
        <begin position="2068"/>
        <end position="2100"/>
    </location>
</feature>
<dbReference type="SUPFAM" id="SSF82171">
    <property type="entry name" value="DPP6 N-terminal domain-like"/>
    <property type="match status" value="1"/>
</dbReference>
<dbReference type="PROSITE" id="PS50082">
    <property type="entry name" value="WD_REPEATS_2"/>
    <property type="match status" value="1"/>
</dbReference>
<sequence>MTLSPRFNVFTGQMVGKAKWDPRARIFMNLPPGAINALWESFNDVADGFGISLCEMQLICQELTTELEISRSALNKHVQTLFNQIDSDENALVDGIEFLSTLAMASGMSFRDKLEFAFTCFDFDGAGQLSVDEITLAFRCTLMGLSKLTGETCPCEDEVELVAMRAFSFAKIDPNKNSPSIKSSVQEAKLRTLDLVAFCLFDPVAVSWLEFFDDPDPMSSHSGELERRIDGKFSDDTKLPILLESLDYTPTLQDIDYFQDGCYPSPTTAAFAALEGSPELAAHLTEVSAKFQNPHGDPEPWVKSVASLTPTALANATANQSFPDASLTLEWVHGYRGEDCRGNVRYTLTGEIVYPVAKLGIIYSPLEHRQRYMTGHTNEIVSLGVAPDGDTVATGEAGARPNLICWDVTSCKPLSIIAGLHAIAITQIAFSQSGERLASIGGDVGRTLVIYNWRVGLRMFSARSNILGSILGMSFVDDGPDSIAACGIGEPFACFWRREGVNIIRRRAAFGRRARRQPTLCLARCGDVVLSGQASGHLYVWHGRNCVQAFQAHRGSLNAVYVGKYGVLTGGKDGKVRQWSHTLNPGASFDLSELGMHPTIRSVCLSNDGTRLLVGTGGNEIYELSAVDGSDALGGPVTTSHFGRAMCSVACHPLKPEFASCGGDCTVRTWDIVTKCPVRTAKLAAPVGCIAYHPNGDLLASGFGCPSTANEAGMPQSKIGGFCVLNDSDLSVAFEAKDSTLPLVASQFSPDGEILAFASEDSSVYLYACGEEYESIGQCRRHSSPVRYIDFSSDSRWLRSCCDGGHLHFFNANSAQYQSNLSALKDIRWASETCLYGYGVAGSYIAAKQDGAILTACARAQGDNPEGPETGGGFILVGDSYGRIRLTRFPSRHDAAFLEWRGHAGSVVAMSLDSDETHLLTGGRDDRCVMQWALGEDERGLEDADDRDEDEVEDYAPELRDCGDFQRHEDVETAVDLINERPLAAELRMCNEVEQTLELAGNAESNSLIPPYSHDPWFLGISMPPSQQSELHMGAAPTDAVILSRVFGYSCEASRNNAKYTACGAVVYPAGATVVRVDVGSGGQSFGTFHAGSEICALAISKDRLMLATSDISAEPKIALWVALNVAEGPSRVIRGPHLNAITLLAFDDDKGKTLVSLGADDRHMVAVHDVTSGYLLFMSSTTCRKPFDVAFGNFGSEIVIVGIKYVLFFTFLANHAATRHASASFGRIGRLGTIQSYLSCAYLPNATCVVGTADGHLYVFEGSSRELAKSIKAHDGFIYSMDAPWHRAEQVRAIVLVTGARDGDVKLWNGALEIISKFDNRGAGPIRSVFTSADSSRILVGSQAAAQLREFRTSDGVPTSVALAGGGAAAGELWGLAPHPVEKCVATASDDGALAVWNIEAPDVRDARRYLTMLAGACRALAYSPDGKLIASCLGGPRQEAMTLDWARKRRDFLDDEATKKVRGDVDTSFKFASAKVDGTLQLIRSGTGALVHEFTDAHEWLREVRFSPDGQTLVAGGTDGRVHVYLSDEHGQFSCTTSMVLSNGAAICAIDFTVDGRHIQVADEARTLVYGDLRVGVSVTDPSTLQNARWATFSCLFGWATVGVHAVLANPEGGGYETSSIDVHGDNKTVLSLVCLARSNSAKVVAVGDHHGVLRLLQYPATSATESSAERVGVAHVGTLRRLAWTDHDSHLVTVGGLDRNICIWRFVPDSADSIYNYTIGANQTAQDYDDAIDADGGRAMATAIERAFKATVYHFDAKRKSPRARDDKQHNITAWMSVLTPPSNLEDENPALPQILVTLDCAHGQRSDDIRGCAAYNSQGGIVYACGGLGVVYDARTHSQCFHFHHHKGGAPDFDISEKGDIKKSALADICSLAITVDGHFAASGDQGKFPRVRVWDALTGNTISVLPRHLRCGVLLLSFSKNGRHLAAIGGDKDHSYSLYVTRSGGWEDGTRVAVGSGMRSRVHCAAFVGYTSYPLFVGACDTVEFIRLAAAGGIRRQRGEFNEQRCPKMAILCVVRGHPVSTDIGCGVENNGLDTNFDSFALTGTGAGSLYLWIGKEVGEHVPNAHNGPVYAIAKTQKRIMYATAGRDGVVKTWNNRLQTLQSFELANMKISILIPIAASLCFGGQHETRLLFITRSGEMCELATSFGCAVLLTEAHARRKKQATEAQGLDVNPESSDVYATSGDDGSVRIWSCLLKRCVMRASPDTFGGAAARCCSWAPNGVQLAVGLGGDPMDKARDGTLVMLRIQAGCVLPEILAEIRKSKAPLVDIKWCHDGDFFLVASEDGRVYIHNAHDCTLRTICANAGAPLTSIDMSVDASHFQVATCTNELQFYTIADGTRVLSPAAVRDKKWATITVPIGWSVQGCWKPDADRSVELLAANSLEESARIPSSIQFANNTRYLATPHVTSVHRSPDLKYLAKGCIDGSVAVYNYPTHAPGMSMIKVPGHGSSIAKVRFTSDGKYLIALGRFNRTITQYKIQQLG</sequence>
<dbReference type="Gene3D" id="2.130.10.10">
    <property type="entry name" value="YVTN repeat-like/Quinoprotein amine dehydrogenase"/>
    <property type="match status" value="6"/>
</dbReference>
<dbReference type="SUPFAM" id="SSF47473">
    <property type="entry name" value="EF-hand"/>
    <property type="match status" value="1"/>
</dbReference>
<dbReference type="GO" id="GO:0005509">
    <property type="term" value="F:calcium ion binding"/>
    <property type="evidence" value="ECO:0007669"/>
    <property type="project" value="InterPro"/>
</dbReference>
<dbReference type="InterPro" id="IPR002048">
    <property type="entry name" value="EF_hand_dom"/>
</dbReference>
<gene>
    <name evidence="5" type="ORF">PCAL00307_LOCUS11469</name>
</gene>